<dbReference type="STRING" id="592026.GCWU0000282_002199"/>
<comment type="caution">
    <text evidence="2">The sequence shown here is derived from an EMBL/GenBank/DDBJ whole genome shotgun (WGS) entry which is preliminary data.</text>
</comment>
<dbReference type="Gene3D" id="3.30.950.30">
    <property type="entry name" value="Schlafen, AAA domain"/>
    <property type="match status" value="1"/>
</dbReference>
<gene>
    <name evidence="2" type="ORF">GCWU0000282_002199</name>
</gene>
<dbReference type="OrthoDB" id="9768354at2"/>
<dbReference type="Pfam" id="PF04326">
    <property type="entry name" value="SLFN_AlbA_2"/>
    <property type="match status" value="1"/>
</dbReference>
<dbReference type="EMBL" id="ACIL03000014">
    <property type="protein sequence ID" value="ESL02607.1"/>
    <property type="molecule type" value="Genomic_DNA"/>
</dbReference>
<sequence length="66" mass="7306">MKEGVAMDMQKLKSLIYQGEKVDIECKKAEGNIPKSVYESYSAFANTKGGYIILGILEDKSKSLSE</sequence>
<organism evidence="2 3">
    <name type="scientific">Catonella morbi ATCC 51271</name>
    <dbReference type="NCBI Taxonomy" id="592026"/>
    <lineage>
        <taxon>Bacteria</taxon>
        <taxon>Bacillati</taxon>
        <taxon>Bacillota</taxon>
        <taxon>Clostridia</taxon>
        <taxon>Lachnospirales</taxon>
        <taxon>Lachnospiraceae</taxon>
        <taxon>Catonella</taxon>
    </lineage>
</organism>
<dbReference type="InterPro" id="IPR007421">
    <property type="entry name" value="Schlafen_AlbA_2_dom"/>
</dbReference>
<dbReference type="AlphaFoldDB" id="V2Y3G8"/>
<name>V2Y3G8_9FIRM</name>
<dbReference type="eggNOG" id="COG2865">
    <property type="taxonomic scope" value="Bacteria"/>
</dbReference>
<dbReference type="InterPro" id="IPR038461">
    <property type="entry name" value="Schlafen_AlbA_2_dom_sf"/>
</dbReference>
<evidence type="ECO:0000313" key="3">
    <source>
        <dbReference type="Proteomes" id="UP000018227"/>
    </source>
</evidence>
<reference evidence="2 3" key="1">
    <citation type="submission" date="2013-06" db="EMBL/GenBank/DDBJ databases">
        <authorList>
            <person name="Weinstock G."/>
            <person name="Sodergren E."/>
            <person name="Clifton S."/>
            <person name="Fulton L."/>
            <person name="Fulton B."/>
            <person name="Courtney L."/>
            <person name="Fronick C."/>
            <person name="Harrison M."/>
            <person name="Strong C."/>
            <person name="Farmer C."/>
            <person name="Delahaunty K."/>
            <person name="Markovic C."/>
            <person name="Hall O."/>
            <person name="Minx P."/>
            <person name="Tomlinson C."/>
            <person name="Mitreva M."/>
            <person name="Nelson J."/>
            <person name="Hou S."/>
            <person name="Wollam A."/>
            <person name="Pepin K.H."/>
            <person name="Johnson M."/>
            <person name="Bhonagiri V."/>
            <person name="Nash W.E."/>
            <person name="Warren W."/>
            <person name="Chinwalla A."/>
            <person name="Mardis E.R."/>
            <person name="Wilson R.K."/>
        </authorList>
    </citation>
    <scope>NUCLEOTIDE SEQUENCE [LARGE SCALE GENOMIC DNA]</scope>
    <source>
        <strain evidence="2 3">ATCC 51271</strain>
    </source>
</reference>
<dbReference type="Proteomes" id="UP000018227">
    <property type="component" value="Unassembled WGS sequence"/>
</dbReference>
<accession>V2Y3G8</accession>
<keyword evidence="3" id="KW-1185">Reference proteome</keyword>
<protein>
    <recommendedName>
        <fullName evidence="1">Schlafen AlbA-2 domain-containing protein</fullName>
    </recommendedName>
</protein>
<dbReference type="HOGENOM" id="CLU_205738_0_0_9"/>
<feature type="domain" description="Schlafen AlbA-2" evidence="1">
    <location>
        <begin position="21"/>
        <end position="60"/>
    </location>
</feature>
<evidence type="ECO:0000259" key="1">
    <source>
        <dbReference type="Pfam" id="PF04326"/>
    </source>
</evidence>
<evidence type="ECO:0000313" key="2">
    <source>
        <dbReference type="EMBL" id="ESL02607.1"/>
    </source>
</evidence>
<proteinExistence type="predicted"/>